<proteinExistence type="predicted"/>
<dbReference type="EMBL" id="CM037024">
    <property type="protein sequence ID" value="KAH7663570.1"/>
    <property type="molecule type" value="Genomic_DNA"/>
</dbReference>
<evidence type="ECO:0000313" key="1">
    <source>
        <dbReference type="EMBL" id="KAH7663570.1"/>
    </source>
</evidence>
<dbReference type="EC" id="2.4.1.273" evidence="1"/>
<gene>
    <name evidence="1" type="ORF">IHE45_14G064800</name>
</gene>
<reference evidence="2" key="1">
    <citation type="journal article" date="2022" name="Nat. Commun.">
        <title>Chromosome evolution and the genetic basis of agronomically important traits in greater yam.</title>
        <authorList>
            <person name="Bredeson J.V."/>
            <person name="Lyons J.B."/>
            <person name="Oniyinde I.O."/>
            <person name="Okereke N.R."/>
            <person name="Kolade O."/>
            <person name="Nnabue I."/>
            <person name="Nwadili C.O."/>
            <person name="Hribova E."/>
            <person name="Parker M."/>
            <person name="Nwogha J."/>
            <person name="Shu S."/>
            <person name="Carlson J."/>
            <person name="Kariba R."/>
            <person name="Muthemba S."/>
            <person name="Knop K."/>
            <person name="Barton G.J."/>
            <person name="Sherwood A.V."/>
            <person name="Lopez-Montes A."/>
            <person name="Asiedu R."/>
            <person name="Jamnadass R."/>
            <person name="Muchugi A."/>
            <person name="Goodstein D."/>
            <person name="Egesi C.N."/>
            <person name="Featherston J."/>
            <person name="Asfaw A."/>
            <person name="Simpson G.G."/>
            <person name="Dolezel J."/>
            <person name="Hendre P.S."/>
            <person name="Van Deynze A."/>
            <person name="Kumar P.L."/>
            <person name="Obidiegwu J.E."/>
            <person name="Bhattacharjee R."/>
            <person name="Rokhsar D.S."/>
        </authorList>
    </citation>
    <scope>NUCLEOTIDE SEQUENCE [LARGE SCALE GENOMIC DNA]</scope>
    <source>
        <strain evidence="2">cv. TDa95/00328</strain>
    </source>
</reference>
<dbReference type="Proteomes" id="UP000827976">
    <property type="component" value="Chromosome 14"/>
</dbReference>
<sequence length="474" mass="53060">MENNNNNINNNGNNNINKNGNNHLHIAMLPWLAMGHLLPFLELAKRLAQHGHQISFFSTPQNLHRLPSLPSHLSSLITFIPLPLPPIPDLPPNASATLDLPSDHLRPLLRKAFDSFQHSLLPFLHSSPPHWLLFDYAAHWAPSLARHLHIKSAFVALHNATALSFFGPPSALSGPDCRTSPEQFTQIPSWIPFPNSTITYRLYEARELFNPGVLPDASGVSESFRYSASISDSDFVAIRSCHEFESIYLDLLQNLYNKALIPFGLLPPLIHTQNSHQIPKDLKQWLNKQTLKSVVFVAFGSEVKLSKKSVQEIALGLELSQLPFVWVLRASEDWLPEGFGRRNEGKGIVVFGWVPQVSVLGHWAVGGFLCHGGWSSIVEGLGFGVAMVMLPMVFEQGLNARNVVEKGIGVEVVRDENDGSFSGEDVCRSLRLVMVDDEGECFRKRALEMKDVFGHEELHDGYISGFIQFLWDHR</sequence>
<organism evidence="1 2">
    <name type="scientific">Dioscorea alata</name>
    <name type="common">Purple yam</name>
    <dbReference type="NCBI Taxonomy" id="55571"/>
    <lineage>
        <taxon>Eukaryota</taxon>
        <taxon>Viridiplantae</taxon>
        <taxon>Streptophyta</taxon>
        <taxon>Embryophyta</taxon>
        <taxon>Tracheophyta</taxon>
        <taxon>Spermatophyta</taxon>
        <taxon>Magnoliopsida</taxon>
        <taxon>Liliopsida</taxon>
        <taxon>Dioscoreales</taxon>
        <taxon>Dioscoreaceae</taxon>
        <taxon>Dioscorea</taxon>
    </lineage>
</organism>
<name>A0ACB7US67_DIOAL</name>
<accession>A0ACB7US67</accession>
<protein>
    <submittedName>
        <fullName evidence="1">UDP-glucuronosyl/UDP-glucosyltransferase protein</fullName>
        <ecNumber evidence="1">2.4.1.273</ecNumber>
    </submittedName>
</protein>
<evidence type="ECO:0000313" key="2">
    <source>
        <dbReference type="Proteomes" id="UP000827976"/>
    </source>
</evidence>
<keyword evidence="1" id="KW-0808">Transferase</keyword>
<keyword evidence="1" id="KW-0328">Glycosyltransferase</keyword>
<comment type="caution">
    <text evidence="1">The sequence shown here is derived from an EMBL/GenBank/DDBJ whole genome shotgun (WGS) entry which is preliminary data.</text>
</comment>
<keyword evidence="2" id="KW-1185">Reference proteome</keyword>